<protein>
    <recommendedName>
        <fullName evidence="4">Integral membrane protein</fullName>
    </recommendedName>
</protein>
<organism evidence="2 3">
    <name type="scientific">Streptomyces daliensis</name>
    <dbReference type="NCBI Taxonomy" id="299421"/>
    <lineage>
        <taxon>Bacteria</taxon>
        <taxon>Bacillati</taxon>
        <taxon>Actinomycetota</taxon>
        <taxon>Actinomycetes</taxon>
        <taxon>Kitasatosporales</taxon>
        <taxon>Streptomycetaceae</taxon>
        <taxon>Streptomyces</taxon>
    </lineage>
</organism>
<feature type="transmembrane region" description="Helical" evidence="1">
    <location>
        <begin position="43"/>
        <end position="64"/>
    </location>
</feature>
<keyword evidence="1" id="KW-0812">Transmembrane</keyword>
<evidence type="ECO:0000256" key="1">
    <source>
        <dbReference type="SAM" id="Phobius"/>
    </source>
</evidence>
<keyword evidence="1" id="KW-0472">Membrane</keyword>
<keyword evidence="3" id="KW-1185">Reference proteome</keyword>
<dbReference type="EMBL" id="JAGSMN010000534">
    <property type="protein sequence ID" value="MBR7675800.1"/>
    <property type="molecule type" value="Genomic_DNA"/>
</dbReference>
<keyword evidence="1" id="KW-1133">Transmembrane helix</keyword>
<reference evidence="2" key="1">
    <citation type="submission" date="2021-04" db="EMBL/GenBank/DDBJ databases">
        <title>Sequencing of actinobacteria type strains.</title>
        <authorList>
            <person name="Nguyen G.-S."/>
            <person name="Wentzel A."/>
        </authorList>
    </citation>
    <scope>NUCLEOTIDE SEQUENCE</scope>
    <source>
        <strain evidence="2">DSM 42095</strain>
    </source>
</reference>
<accession>A0A8T4IWJ8</accession>
<comment type="caution">
    <text evidence="2">The sequence shown here is derived from an EMBL/GenBank/DDBJ whole genome shotgun (WGS) entry which is preliminary data.</text>
</comment>
<gene>
    <name evidence="2" type="ORF">KDA82_22850</name>
</gene>
<sequence length="76" mass="7695">MNAETSRAGDLLVRLGGVVFLLGAVATVVTVAPLFLGTEPFPAPAYFVCMLMGAGFVLAAAGVVRSAAAQRRAAKS</sequence>
<evidence type="ECO:0000313" key="3">
    <source>
        <dbReference type="Proteomes" id="UP000675554"/>
    </source>
</evidence>
<proteinExistence type="predicted"/>
<name>A0A8T4IWJ8_9ACTN</name>
<evidence type="ECO:0000313" key="2">
    <source>
        <dbReference type="EMBL" id="MBR7675800.1"/>
    </source>
</evidence>
<dbReference type="AlphaFoldDB" id="A0A8T4IWJ8"/>
<evidence type="ECO:0008006" key="4">
    <source>
        <dbReference type="Google" id="ProtNLM"/>
    </source>
</evidence>
<feature type="transmembrane region" description="Helical" evidence="1">
    <location>
        <begin position="12"/>
        <end position="37"/>
    </location>
</feature>
<dbReference type="Proteomes" id="UP000675554">
    <property type="component" value="Unassembled WGS sequence"/>
</dbReference>